<evidence type="ECO:0000313" key="1">
    <source>
        <dbReference type="EMBL" id="EKF55971.1"/>
    </source>
</evidence>
<dbReference type="RefSeq" id="WP_008990961.1">
    <property type="nucleotide sequence ID" value="NZ_AMSG01000004.1"/>
</dbReference>
<dbReference type="eggNOG" id="ENOG5030X1S">
    <property type="taxonomic scope" value="Bacteria"/>
</dbReference>
<dbReference type="EMBL" id="AMSG01000004">
    <property type="protein sequence ID" value="EKF55971.1"/>
    <property type="molecule type" value="Genomic_DNA"/>
</dbReference>
<sequence length="308" mass="35311">MKEILWKISILTLFLIGSYYFFMGELARGQVNDNYSKFTHQSPSLIIGLSRAHNGISPKVLDSALSEVPYQRGFLNFAFEKSQSPYGKVYLEAVKKKIPEKTKQGIFILSVCPGSFMTPIQLTTEQEIEDLDKKSLVGKINQLNKDPNYEYIRKGYGGSLYKALIPHNAKITTVFHNDGWEEFRLSAQGYRVSNEDMAHWTSQTIRGYRGMMKTNPEVVSTHRMESFKSLISYLKNHGQVFVVRMPLDPLVLGMENQWWKEFNTEMTLISASFDVPYFNFSDASQYKTYDGSHLSSSYAKDFSTRLAN</sequence>
<name>K2Q537_9FLAO</name>
<evidence type="ECO:0000313" key="2">
    <source>
        <dbReference type="Proteomes" id="UP000007364"/>
    </source>
</evidence>
<gene>
    <name evidence="1" type="ORF">I215_05445</name>
</gene>
<proteinExistence type="predicted"/>
<feature type="non-terminal residue" evidence="1">
    <location>
        <position position="308"/>
    </location>
</feature>
<accession>K2Q537</accession>
<protein>
    <submittedName>
        <fullName evidence="1">Uncharacterized protein</fullName>
    </submittedName>
</protein>
<dbReference type="STRING" id="555500.I215_05445"/>
<dbReference type="Proteomes" id="UP000007364">
    <property type="component" value="Unassembled WGS sequence"/>
</dbReference>
<reference evidence="1 2" key="1">
    <citation type="journal article" date="2012" name="J. Bacteriol.">
        <title>Genome Sequence of Galbibacter marinum Type Strain ck-I2-15.</title>
        <authorList>
            <person name="Lai Q."/>
            <person name="Li C."/>
            <person name="Shao Z."/>
        </authorList>
    </citation>
    <scope>NUCLEOTIDE SEQUENCE [LARGE SCALE GENOMIC DNA]</scope>
    <source>
        <strain evidence="2">ck-I2-15</strain>
    </source>
</reference>
<organism evidence="1 2">
    <name type="scientific">Galbibacter marinus</name>
    <dbReference type="NCBI Taxonomy" id="555500"/>
    <lineage>
        <taxon>Bacteria</taxon>
        <taxon>Pseudomonadati</taxon>
        <taxon>Bacteroidota</taxon>
        <taxon>Flavobacteriia</taxon>
        <taxon>Flavobacteriales</taxon>
        <taxon>Flavobacteriaceae</taxon>
        <taxon>Galbibacter</taxon>
    </lineage>
</organism>
<comment type="caution">
    <text evidence="1">The sequence shown here is derived from an EMBL/GenBank/DDBJ whole genome shotgun (WGS) entry which is preliminary data.</text>
</comment>
<dbReference type="OrthoDB" id="1433719at2"/>
<dbReference type="AlphaFoldDB" id="K2Q537"/>
<keyword evidence="2" id="KW-1185">Reference proteome</keyword>